<organism evidence="11 12">
    <name type="scientific">Chitinibacter fontanus</name>
    <dbReference type="NCBI Taxonomy" id="1737446"/>
    <lineage>
        <taxon>Bacteria</taxon>
        <taxon>Pseudomonadati</taxon>
        <taxon>Pseudomonadota</taxon>
        <taxon>Betaproteobacteria</taxon>
        <taxon>Neisseriales</taxon>
        <taxon>Chitinibacteraceae</taxon>
        <taxon>Chitinibacter</taxon>
    </lineage>
</organism>
<dbReference type="InterPro" id="IPR041529">
    <property type="entry name" value="DUF5598"/>
</dbReference>
<protein>
    <recommendedName>
        <fullName evidence="7">Nicotinamide phosphoribosyltransferase</fullName>
        <ecNumber evidence="6">2.4.2.12</ecNumber>
    </recommendedName>
</protein>
<keyword evidence="12" id="KW-1185">Reference proteome</keyword>
<evidence type="ECO:0000256" key="4">
    <source>
        <dbReference type="ARBA" id="ARBA00022679"/>
    </source>
</evidence>
<dbReference type="Gene3D" id="3.20.20.70">
    <property type="entry name" value="Aldolase class I"/>
    <property type="match status" value="1"/>
</dbReference>
<dbReference type="InterPro" id="IPR013785">
    <property type="entry name" value="Aldolase_TIM"/>
</dbReference>
<dbReference type="PANTHER" id="PTHR43816:SF1">
    <property type="entry name" value="NICOTINAMIDE PHOSPHORIBOSYLTRANSFERASE"/>
    <property type="match status" value="1"/>
</dbReference>
<dbReference type="PANTHER" id="PTHR43816">
    <property type="entry name" value="NICOTINAMIDE PHOSPHORIBOSYLTRANSFERASE"/>
    <property type="match status" value="1"/>
</dbReference>
<evidence type="ECO:0000256" key="1">
    <source>
        <dbReference type="ARBA" id="ARBA00010897"/>
    </source>
</evidence>
<evidence type="ECO:0000256" key="3">
    <source>
        <dbReference type="ARBA" id="ARBA00022676"/>
    </source>
</evidence>
<evidence type="ECO:0000313" key="11">
    <source>
        <dbReference type="EMBL" id="QLI80739.1"/>
    </source>
</evidence>
<dbReference type="EMBL" id="CP058952">
    <property type="protein sequence ID" value="QLI80739.1"/>
    <property type="molecule type" value="Genomic_DNA"/>
</dbReference>
<dbReference type="InterPro" id="IPR041525">
    <property type="entry name" value="N/Namide_PRibTrfase"/>
</dbReference>
<feature type="domain" description="Nicotinate/nicotinamide phosphoribosyltransferase" evidence="9">
    <location>
        <begin position="183"/>
        <end position="440"/>
    </location>
</feature>
<dbReference type="RefSeq" id="WP_180307873.1">
    <property type="nucleotide sequence ID" value="NZ_CP058952.1"/>
</dbReference>
<dbReference type="SUPFAM" id="SSF51690">
    <property type="entry name" value="Nicotinate/Quinolinate PRTase C-terminal domain-like"/>
    <property type="match status" value="1"/>
</dbReference>
<dbReference type="GO" id="GO:0009435">
    <property type="term" value="P:NAD+ biosynthetic process"/>
    <property type="evidence" value="ECO:0007669"/>
    <property type="project" value="InterPro"/>
</dbReference>
<dbReference type="KEGG" id="cfon:HZU75_03880"/>
<dbReference type="InterPro" id="IPR036068">
    <property type="entry name" value="Nicotinate_pribotase-like_C"/>
</dbReference>
<reference evidence="11 12" key="1">
    <citation type="journal article" date="2016" name="Int. J. Syst. Evol. Microbiol.">
        <title>Chitinibacter fontanus sp. nov., isolated from a spring.</title>
        <authorList>
            <person name="Sheu S.Y."/>
            <person name="Li Y.S."/>
            <person name="Young C.C."/>
            <person name="Chen W.M."/>
        </authorList>
    </citation>
    <scope>NUCLEOTIDE SEQUENCE [LARGE SCALE GENOMIC DNA]</scope>
    <source>
        <strain evidence="11 12">STM-7</strain>
    </source>
</reference>
<evidence type="ECO:0000256" key="5">
    <source>
        <dbReference type="ARBA" id="ARBA00035007"/>
    </source>
</evidence>
<evidence type="ECO:0000256" key="6">
    <source>
        <dbReference type="ARBA" id="ARBA00035024"/>
    </source>
</evidence>
<keyword evidence="4 11" id="KW-0808">Transferase</keyword>
<evidence type="ECO:0000259" key="10">
    <source>
        <dbReference type="Pfam" id="PF18127"/>
    </source>
</evidence>
<sequence>MRLNPVTAIDGYKVDHRRQYPDNTEIIFSNLTARTTRRDYTDEMVFFGLQHFVKDFLIESWYKDFFQQPKDEVIRRFARRINNYLGPNNVGTQHIADLHDLGYLPIKIMALPEGTVYPVRVPCLVIYNTDERFFWLTNYLETILSTNIWGMCTSATTAHEYKKILTQYALETDGGTEFVNWQGHDFSFRGMFGAEAAMMSGAAHLLSFTGTDTIPAIDFLEDYYGANSDLELVGGSVAATEHSVMCAGGMDNELETFRRLIEDIYPEGIVSIVSDSWDFWLVMTDFTVRLKDKILARNGKVVFRPDSGDPVNVICGDANAPVGSPEHKGAVECLWDVFGGTTTSKGYKLLDAHVGVIYGDSITFERARAICAGLKAKGFASTNIVFGIGSYTYQYVTRDTDGFAVKATFAKVAGQDREIFKAPKTGDGTKNSAKGLVAVYKNAEGKLYLKDQATWDEVNQCEFIPVFENGRLLNETTLAQVRARLAATL</sequence>
<comment type="pathway">
    <text evidence="5">Cofactor biosynthesis; NAD(+) biosynthesis; nicotinamide D-ribonucleotide from 5-phospho-alpha-D-ribose 1-diphosphate and nicotinamide: step 1/1.</text>
</comment>
<proteinExistence type="inferred from homology"/>
<dbReference type="Pfam" id="PF04095">
    <property type="entry name" value="NAPRTase"/>
    <property type="match status" value="1"/>
</dbReference>
<comment type="catalytic activity">
    <reaction evidence="8">
        <text>beta-nicotinamide D-ribonucleotide + diphosphate = 5-phospho-alpha-D-ribose 1-diphosphate + nicotinamide + H(+)</text>
        <dbReference type="Rhea" id="RHEA:16149"/>
        <dbReference type="ChEBI" id="CHEBI:14649"/>
        <dbReference type="ChEBI" id="CHEBI:15378"/>
        <dbReference type="ChEBI" id="CHEBI:17154"/>
        <dbReference type="ChEBI" id="CHEBI:33019"/>
        <dbReference type="ChEBI" id="CHEBI:58017"/>
        <dbReference type="EC" id="2.4.2.12"/>
    </reaction>
    <physiologicalReaction direction="right-to-left" evidence="8">
        <dbReference type="Rhea" id="RHEA:16151"/>
    </physiologicalReaction>
</comment>
<keyword evidence="3 11" id="KW-0328">Glycosyltransferase</keyword>
<dbReference type="CDD" id="cd01569">
    <property type="entry name" value="PBEF_like"/>
    <property type="match status" value="1"/>
</dbReference>
<comment type="similarity">
    <text evidence="1">Belongs to the NAPRTase family.</text>
</comment>
<gene>
    <name evidence="11" type="ORF">HZU75_03880</name>
</gene>
<evidence type="ECO:0000256" key="8">
    <source>
        <dbReference type="ARBA" id="ARBA00047835"/>
    </source>
</evidence>
<dbReference type="Pfam" id="PF18127">
    <property type="entry name" value="NAMPT_N"/>
    <property type="match status" value="1"/>
</dbReference>
<dbReference type="AlphaFoldDB" id="A0A7D5V8J0"/>
<dbReference type="Proteomes" id="UP000510822">
    <property type="component" value="Chromosome"/>
</dbReference>
<evidence type="ECO:0000313" key="12">
    <source>
        <dbReference type="Proteomes" id="UP000510822"/>
    </source>
</evidence>
<dbReference type="NCBIfam" id="NF006629">
    <property type="entry name" value="PRK09198.1"/>
    <property type="match status" value="1"/>
</dbReference>
<accession>A0A7D5V8J0</accession>
<evidence type="ECO:0000256" key="7">
    <source>
        <dbReference type="ARBA" id="ARBA00035036"/>
    </source>
</evidence>
<keyword evidence="11" id="KW-0436">Ligase</keyword>
<dbReference type="GO" id="GO:0016874">
    <property type="term" value="F:ligase activity"/>
    <property type="evidence" value="ECO:0007669"/>
    <property type="project" value="UniProtKB-KW"/>
</dbReference>
<dbReference type="InterPro" id="IPR016471">
    <property type="entry name" value="Nicotinamide_PRibTrfase"/>
</dbReference>
<evidence type="ECO:0000259" key="9">
    <source>
        <dbReference type="Pfam" id="PF04095"/>
    </source>
</evidence>
<name>A0A7D5V8J0_9NEIS</name>
<feature type="domain" description="Nicotinamide phosphoribosyltransferase N-terminal" evidence="10">
    <location>
        <begin position="7"/>
        <end position="108"/>
    </location>
</feature>
<dbReference type="GO" id="GO:0047280">
    <property type="term" value="F:nicotinamide phosphoribosyltransferase activity"/>
    <property type="evidence" value="ECO:0007669"/>
    <property type="project" value="UniProtKB-EC"/>
</dbReference>
<dbReference type="EC" id="2.4.2.12" evidence="6"/>
<evidence type="ECO:0000256" key="2">
    <source>
        <dbReference type="ARBA" id="ARBA00022642"/>
    </source>
</evidence>
<keyword evidence="2" id="KW-0662">Pyridine nucleotide biosynthesis</keyword>
<dbReference type="PIRSF" id="PIRSF005943">
    <property type="entry name" value="NMPRT"/>
    <property type="match status" value="1"/>
</dbReference>